<proteinExistence type="predicted"/>
<sequence length="30" mass="3623">MRHTVLAHLFQAGSKCFSIFFLYSKQQFMR</sequence>
<dbReference type="AlphaFoldDB" id="A0A0E9VDQ7"/>
<evidence type="ECO:0000313" key="1">
    <source>
        <dbReference type="EMBL" id="JAH75323.1"/>
    </source>
</evidence>
<organism evidence="1">
    <name type="scientific">Anguilla anguilla</name>
    <name type="common">European freshwater eel</name>
    <name type="synonym">Muraena anguilla</name>
    <dbReference type="NCBI Taxonomy" id="7936"/>
    <lineage>
        <taxon>Eukaryota</taxon>
        <taxon>Metazoa</taxon>
        <taxon>Chordata</taxon>
        <taxon>Craniata</taxon>
        <taxon>Vertebrata</taxon>
        <taxon>Euteleostomi</taxon>
        <taxon>Actinopterygii</taxon>
        <taxon>Neopterygii</taxon>
        <taxon>Teleostei</taxon>
        <taxon>Anguilliformes</taxon>
        <taxon>Anguillidae</taxon>
        <taxon>Anguilla</taxon>
    </lineage>
</organism>
<name>A0A0E9VDQ7_ANGAN</name>
<protein>
    <submittedName>
        <fullName evidence="1">Uncharacterized protein</fullName>
    </submittedName>
</protein>
<reference evidence="1" key="2">
    <citation type="journal article" date="2015" name="Fish Shellfish Immunol.">
        <title>Early steps in the European eel (Anguilla anguilla)-Vibrio vulnificus interaction in the gills: Role of the RtxA13 toxin.</title>
        <authorList>
            <person name="Callol A."/>
            <person name="Pajuelo D."/>
            <person name="Ebbesson L."/>
            <person name="Teles M."/>
            <person name="MacKenzie S."/>
            <person name="Amaro C."/>
        </authorList>
    </citation>
    <scope>NUCLEOTIDE SEQUENCE</scope>
</reference>
<accession>A0A0E9VDQ7</accession>
<dbReference type="EMBL" id="GBXM01033254">
    <property type="protein sequence ID" value="JAH75323.1"/>
    <property type="molecule type" value="Transcribed_RNA"/>
</dbReference>
<reference evidence="1" key="1">
    <citation type="submission" date="2014-11" db="EMBL/GenBank/DDBJ databases">
        <authorList>
            <person name="Amaro Gonzalez C."/>
        </authorList>
    </citation>
    <scope>NUCLEOTIDE SEQUENCE</scope>
</reference>